<dbReference type="Proteomes" id="UP000568664">
    <property type="component" value="Unassembled WGS sequence"/>
</dbReference>
<comment type="caution">
    <text evidence="8">Lacks conserved residue(s) required for the propagation of feature annotation.</text>
</comment>
<evidence type="ECO:0000256" key="1">
    <source>
        <dbReference type="ARBA" id="ARBA00007734"/>
    </source>
</evidence>
<protein>
    <recommendedName>
        <fullName evidence="8">Membrane-bound lytic murein transglycosylase F</fullName>
        <ecNumber evidence="8">4.2.2.n1</ecNumber>
    </recommendedName>
    <alternativeName>
        <fullName evidence="8">Murein lyase F</fullName>
    </alternativeName>
</protein>
<evidence type="ECO:0000256" key="4">
    <source>
        <dbReference type="ARBA" id="ARBA00023136"/>
    </source>
</evidence>
<dbReference type="CDD" id="cd01009">
    <property type="entry name" value="PBP2_YfhD_N"/>
    <property type="match status" value="1"/>
</dbReference>
<accession>A0A7Y0LDB8</accession>
<dbReference type="EMBL" id="JABBXH010000002">
    <property type="protein sequence ID" value="NMP31075.1"/>
    <property type="molecule type" value="Genomic_DNA"/>
</dbReference>
<evidence type="ECO:0000256" key="8">
    <source>
        <dbReference type="HAMAP-Rule" id="MF_02016"/>
    </source>
</evidence>
<organism evidence="10 11">
    <name type="scientific">Thalassotalea algicola</name>
    <dbReference type="NCBI Taxonomy" id="2716224"/>
    <lineage>
        <taxon>Bacteria</taxon>
        <taxon>Pseudomonadati</taxon>
        <taxon>Pseudomonadota</taxon>
        <taxon>Gammaproteobacteria</taxon>
        <taxon>Alteromonadales</taxon>
        <taxon>Colwelliaceae</taxon>
        <taxon>Thalassotalea</taxon>
    </lineage>
</organism>
<evidence type="ECO:0000313" key="11">
    <source>
        <dbReference type="Proteomes" id="UP000568664"/>
    </source>
</evidence>
<evidence type="ECO:0000256" key="7">
    <source>
        <dbReference type="ARBA" id="ARBA00023316"/>
    </source>
</evidence>
<comment type="catalytic activity">
    <reaction evidence="8">
        <text>Exolytic cleavage of the (1-&gt;4)-beta-glycosidic linkage between N-acetylmuramic acid (MurNAc) and N-acetylglucosamine (GlcNAc) residues in peptidoglycan, from either the reducing or the non-reducing ends of the peptidoglycan chains, with concomitant formation of a 1,6-anhydrobond in the MurNAc residue.</text>
        <dbReference type="EC" id="4.2.2.n1"/>
    </reaction>
</comment>
<dbReference type="InterPro" id="IPR000189">
    <property type="entry name" value="Transglyc_AS"/>
</dbReference>
<dbReference type="NCBIfam" id="NF008112">
    <property type="entry name" value="PRK10859.1"/>
    <property type="match status" value="1"/>
</dbReference>
<proteinExistence type="inferred from homology"/>
<dbReference type="GO" id="GO:0016998">
    <property type="term" value="P:cell wall macromolecule catabolic process"/>
    <property type="evidence" value="ECO:0007669"/>
    <property type="project" value="UniProtKB-UniRule"/>
</dbReference>
<comment type="similarity">
    <text evidence="8">In the C-terminal section; belongs to the transglycosylase Slt family.</text>
</comment>
<dbReference type="GO" id="GO:0071555">
    <property type="term" value="P:cell wall organization"/>
    <property type="evidence" value="ECO:0007669"/>
    <property type="project" value="UniProtKB-KW"/>
</dbReference>
<feature type="active site" evidence="8">
    <location>
        <position position="314"/>
    </location>
</feature>
<sequence length="471" mass="53625">MNIKFIKTNQLFKFFQLSLVVAVIAISGCKKETDHPSLKRILSRGYVAVGTLYGPNSYYLGADGAAGFEYELAQKYADSLGVELKILPSYSLDELFPRLDSGEVDFLAAGLSVTPNRLNQYEFAPSYDSVSQKLVFKQGNKRPRKLADLTGLLMVTANSSHTENLEKLAVQNPELTWQGSSEFDSEELLLKVLAGEIDYTIVDSHVLAINRRYYPDISIGFTIKKPEPLAWIVNKDSDDSILGSLIEFFGQVHHDGTLLALDDKYYGHVEKFNYVDTHAFLSAIDNKLPKYQPLFEKYSEDIDWKLLAAISYQESHWNPKARSQTGVRGLMMLTLPTAKQMGVKSRLDPEQSIAGGSKYFKNLIDRIPDRIPFPDRMWFALASYNVGFGHVNDARIITQRQGGDADRWVDVKSRLPLLKQKKYYKTVKYGYARGDEPVHYVENIRRYYHTLSYFDEKVRKNNVTNKVVETE</sequence>
<dbReference type="GO" id="GO:0008933">
    <property type="term" value="F:peptidoglycan lytic transglycosylase activity"/>
    <property type="evidence" value="ECO:0007669"/>
    <property type="project" value="UniProtKB-UniRule"/>
</dbReference>
<dbReference type="InterPro" id="IPR008258">
    <property type="entry name" value="Transglycosylase_SLT_dom_1"/>
</dbReference>
<dbReference type="Gene3D" id="1.10.530.10">
    <property type="match status" value="1"/>
</dbReference>
<comment type="similarity">
    <text evidence="2">Belongs to the bacterial solute-binding protein 3 family.</text>
</comment>
<dbReference type="GO" id="GO:0009279">
    <property type="term" value="C:cell outer membrane"/>
    <property type="evidence" value="ECO:0007669"/>
    <property type="project" value="UniProtKB-SubCell"/>
</dbReference>
<keyword evidence="6 8" id="KW-0456">Lyase</keyword>
<dbReference type="PROSITE" id="PS00922">
    <property type="entry name" value="TRANSGLYCOSYLASE"/>
    <property type="match status" value="1"/>
</dbReference>
<dbReference type="PANTHER" id="PTHR35936:SF32">
    <property type="entry name" value="MEMBRANE-BOUND LYTIC MUREIN TRANSGLYCOSYLASE F"/>
    <property type="match status" value="1"/>
</dbReference>
<dbReference type="InterPro" id="IPR023703">
    <property type="entry name" value="MltF"/>
</dbReference>
<keyword evidence="11" id="KW-1185">Reference proteome</keyword>
<evidence type="ECO:0000259" key="9">
    <source>
        <dbReference type="SMART" id="SM00062"/>
    </source>
</evidence>
<comment type="function">
    <text evidence="8">Murein-degrading enzyme that degrades murein glycan strands and insoluble, high-molecular weight murein sacculi, with the concomitant formation of a 1,6-anhydromuramoyl product. Lytic transglycosylases (LTs) play an integral role in the metabolism of the peptidoglycan (PG) sacculus. Their lytic action creates space within the PG sacculus to allow for its expansion as well as for the insertion of various structures such as secretion systems and flagella.</text>
</comment>
<keyword evidence="7 8" id="KW-0961">Cell wall biogenesis/degradation</keyword>
<evidence type="ECO:0000256" key="2">
    <source>
        <dbReference type="ARBA" id="ARBA00010333"/>
    </source>
</evidence>
<dbReference type="EC" id="4.2.2.n1" evidence="8"/>
<dbReference type="Pfam" id="PF00497">
    <property type="entry name" value="SBP_bac_3"/>
    <property type="match status" value="1"/>
</dbReference>
<dbReference type="CDD" id="cd13403">
    <property type="entry name" value="MLTF-like"/>
    <property type="match status" value="1"/>
</dbReference>
<dbReference type="FunFam" id="1.10.530.10:FF:000003">
    <property type="entry name" value="Membrane-bound lytic murein transglycosylase F"/>
    <property type="match status" value="1"/>
</dbReference>
<name>A0A7Y0LDB8_9GAMM</name>
<comment type="similarity">
    <text evidence="1">Belongs to the transglycosylase Slt family.</text>
</comment>
<evidence type="ECO:0000313" key="10">
    <source>
        <dbReference type="EMBL" id="NMP31075.1"/>
    </source>
</evidence>
<comment type="caution">
    <text evidence="10">The sequence shown here is derived from an EMBL/GenBank/DDBJ whole genome shotgun (WGS) entry which is preliminary data.</text>
</comment>
<feature type="region of interest" description="LT domain" evidence="8">
    <location>
        <begin position="270"/>
        <end position="471"/>
    </location>
</feature>
<dbReference type="SUPFAM" id="SSF53955">
    <property type="entry name" value="Lysozyme-like"/>
    <property type="match status" value="1"/>
</dbReference>
<evidence type="ECO:0000256" key="3">
    <source>
        <dbReference type="ARBA" id="ARBA00022729"/>
    </source>
</evidence>
<dbReference type="AlphaFoldDB" id="A0A7Y0LDB8"/>
<dbReference type="Pfam" id="PF01464">
    <property type="entry name" value="SLT"/>
    <property type="match status" value="1"/>
</dbReference>
<evidence type="ECO:0000256" key="6">
    <source>
        <dbReference type="ARBA" id="ARBA00023239"/>
    </source>
</evidence>
<dbReference type="RefSeq" id="WP_169074417.1">
    <property type="nucleotide sequence ID" value="NZ_JABBXH010000002.1"/>
</dbReference>
<dbReference type="InterPro" id="IPR023346">
    <property type="entry name" value="Lysozyme-like_dom_sf"/>
</dbReference>
<keyword evidence="3 8" id="KW-0732">Signal</keyword>
<dbReference type="SMART" id="SM00062">
    <property type="entry name" value="PBPb"/>
    <property type="match status" value="1"/>
</dbReference>
<dbReference type="SUPFAM" id="SSF53850">
    <property type="entry name" value="Periplasmic binding protein-like II"/>
    <property type="match status" value="1"/>
</dbReference>
<evidence type="ECO:0000256" key="5">
    <source>
        <dbReference type="ARBA" id="ARBA00023237"/>
    </source>
</evidence>
<keyword evidence="4 8" id="KW-0472">Membrane</keyword>
<comment type="similarity">
    <text evidence="8">In the N-terminal section; belongs to the bacterial solute-binding protein 3 family.</text>
</comment>
<dbReference type="InterPro" id="IPR001638">
    <property type="entry name" value="Solute-binding_3/MltF_N"/>
</dbReference>
<comment type="domain">
    <text evidence="8">The N-terminal domain does not have lytic activity and probably modulates enzymatic activity. The C-terminal domain is the catalytic active domain.</text>
</comment>
<dbReference type="PANTHER" id="PTHR35936">
    <property type="entry name" value="MEMBRANE-BOUND LYTIC MUREIN TRANSGLYCOSYLASE F"/>
    <property type="match status" value="1"/>
</dbReference>
<feature type="domain" description="Solute-binding protein family 3/N-terminal" evidence="9">
    <location>
        <begin position="46"/>
        <end position="269"/>
    </location>
</feature>
<gene>
    <name evidence="8 10" type="primary">mltF</name>
    <name evidence="10" type="ORF">HII17_05805</name>
</gene>
<dbReference type="HAMAP" id="MF_02016">
    <property type="entry name" value="MltF"/>
    <property type="match status" value="1"/>
</dbReference>
<comment type="subcellular location">
    <subcellularLocation>
        <location evidence="8">Cell outer membrane</location>
        <topology evidence="8">Peripheral membrane protein</topology>
    </subcellularLocation>
    <text evidence="8">Attached to the inner leaflet of the outer membrane.</text>
</comment>
<dbReference type="Gene3D" id="3.40.190.10">
    <property type="entry name" value="Periplasmic binding protein-like II"/>
    <property type="match status" value="2"/>
</dbReference>
<dbReference type="PROSITE" id="PS51257">
    <property type="entry name" value="PROKAR_LIPOPROTEIN"/>
    <property type="match status" value="1"/>
</dbReference>
<reference evidence="10 11" key="1">
    <citation type="submission" date="2020-04" db="EMBL/GenBank/DDBJ databases">
        <title>Thalassotalea sp. M1531, isolated from the surface of marine red alga.</title>
        <authorList>
            <person name="Pang L."/>
            <person name="Lu D.-C."/>
        </authorList>
    </citation>
    <scope>NUCLEOTIDE SEQUENCE [LARGE SCALE GENOMIC DNA]</scope>
    <source>
        <strain evidence="10 11">M1531</strain>
    </source>
</reference>
<keyword evidence="5 8" id="KW-0998">Cell outer membrane</keyword>
<dbReference type="GO" id="GO:0009253">
    <property type="term" value="P:peptidoglycan catabolic process"/>
    <property type="evidence" value="ECO:0007669"/>
    <property type="project" value="TreeGrafter"/>
</dbReference>